<evidence type="ECO:0000313" key="4">
    <source>
        <dbReference type="Proteomes" id="UP000243217"/>
    </source>
</evidence>
<accession>A0A1W0AAB4</accession>
<name>A0A1W0AAB4_9STRA</name>
<protein>
    <submittedName>
        <fullName evidence="3">Uncharacterized protein</fullName>
    </submittedName>
</protein>
<feature type="region of interest" description="Disordered" evidence="1">
    <location>
        <begin position="48"/>
        <end position="75"/>
    </location>
</feature>
<dbReference type="SUPFAM" id="SSF57850">
    <property type="entry name" value="RING/U-box"/>
    <property type="match status" value="1"/>
</dbReference>
<comment type="caution">
    <text evidence="3">The sequence shown here is derived from an EMBL/GenBank/DDBJ whole genome shotgun (WGS) entry which is preliminary data.</text>
</comment>
<organism evidence="3 4">
    <name type="scientific">Thraustotheca clavata</name>
    <dbReference type="NCBI Taxonomy" id="74557"/>
    <lineage>
        <taxon>Eukaryota</taxon>
        <taxon>Sar</taxon>
        <taxon>Stramenopiles</taxon>
        <taxon>Oomycota</taxon>
        <taxon>Saprolegniomycetes</taxon>
        <taxon>Saprolegniales</taxon>
        <taxon>Achlyaceae</taxon>
        <taxon>Thraustotheca</taxon>
    </lineage>
</organism>
<evidence type="ECO:0000256" key="2">
    <source>
        <dbReference type="SAM" id="Phobius"/>
    </source>
</evidence>
<evidence type="ECO:0000256" key="1">
    <source>
        <dbReference type="SAM" id="MobiDB-lite"/>
    </source>
</evidence>
<keyword evidence="2" id="KW-0472">Membrane</keyword>
<keyword evidence="2" id="KW-1133">Transmembrane helix</keyword>
<gene>
    <name evidence="3" type="ORF">THRCLA_20192</name>
</gene>
<reference evidence="3 4" key="1">
    <citation type="journal article" date="2014" name="Genome Biol. Evol.">
        <title>The secreted proteins of Achlya hypogyna and Thraustotheca clavata identify the ancestral oomycete secretome and reveal gene acquisitions by horizontal gene transfer.</title>
        <authorList>
            <person name="Misner I."/>
            <person name="Blouin N."/>
            <person name="Leonard G."/>
            <person name="Richards T.A."/>
            <person name="Lane C.E."/>
        </authorList>
    </citation>
    <scope>NUCLEOTIDE SEQUENCE [LARGE SCALE GENOMIC DNA]</scope>
    <source>
        <strain evidence="3 4">ATCC 34112</strain>
    </source>
</reference>
<dbReference type="Gene3D" id="2.20.25.20">
    <property type="match status" value="1"/>
</dbReference>
<proteinExistence type="predicted"/>
<keyword evidence="2" id="KW-0812">Transmembrane</keyword>
<dbReference type="CDD" id="cd20335">
    <property type="entry name" value="BRcat_RBR"/>
    <property type="match status" value="1"/>
</dbReference>
<dbReference type="EMBL" id="JNBS01000260">
    <property type="protein sequence ID" value="OQS07242.1"/>
    <property type="molecule type" value="Genomic_DNA"/>
</dbReference>
<sequence>MLYFLFDPSGPFCSSTKAYRSWFFLCPWVGVGFGLLVFAIQPKSSVKEGMHPSTEVQTTTQESIEEPKNEESNEQVPSFIAPLSSFDDVIENLLDCRSCGSPLPTIQEKRRVRCPSCKASWCRACHSKFHLLPTCMRLRRRTSSDVALDY</sequence>
<evidence type="ECO:0000313" key="3">
    <source>
        <dbReference type="EMBL" id="OQS07242.1"/>
    </source>
</evidence>
<keyword evidence="4" id="KW-1185">Reference proteome</keyword>
<feature type="transmembrane region" description="Helical" evidence="2">
    <location>
        <begin position="20"/>
        <end position="40"/>
    </location>
</feature>
<dbReference type="AlphaFoldDB" id="A0A1W0AAB4"/>
<dbReference type="Proteomes" id="UP000243217">
    <property type="component" value="Unassembled WGS sequence"/>
</dbReference>